<dbReference type="InterPro" id="IPR058647">
    <property type="entry name" value="BSH_CzcB-like"/>
</dbReference>
<dbReference type="AlphaFoldDB" id="A0A1W6SSC4"/>
<evidence type="ECO:0000256" key="1">
    <source>
        <dbReference type="ARBA" id="ARBA00009477"/>
    </source>
</evidence>
<dbReference type="Gene3D" id="2.40.420.20">
    <property type="match status" value="1"/>
</dbReference>
<reference evidence="10 11" key="1">
    <citation type="journal article" date="2015" name="Int. J. Syst. Evol. Microbiol.">
        <title>Nitrosospira lacus sp. nov., a psychrotolerant, ammonia-oxidizing bacterium from sandy lake sediment.</title>
        <authorList>
            <person name="Urakawa H."/>
            <person name="Garcia J.C."/>
            <person name="Nielsen J.L."/>
            <person name="Le V.Q."/>
            <person name="Kozlowski J.A."/>
            <person name="Stein L.Y."/>
            <person name="Lim C.K."/>
            <person name="Pommerening-Roser A."/>
            <person name="Martens-Habbena W."/>
            <person name="Stahl D.A."/>
            <person name="Klotz M.G."/>
        </authorList>
    </citation>
    <scope>NUCLEOTIDE SEQUENCE [LARGE SCALE GENOMIC DNA]</scope>
    <source>
        <strain evidence="10 11">APG3</strain>
    </source>
</reference>
<sequence length="503" mass="54951">MKDKNRLIPIIAVIAIGIAVGGLILTLDKSAPSTAADTASKPSDNAKVQSDTASDRGPRGGKLLTTDNFGVEVTIFEQGVPPQFRLYLYKNDKPLSPSAAKITVTLTRLGTPAQVIKFTPEADYLIGDQTIEEPHSFDVVVSAQWDGKTFRWNYSQVEMRVKISNEMLKSMGIEILTAEAATIKPTLKLPGEIIFNEHTIVQVVPRLPGIVTAVYRHHGQHVKKGEVLAVIESQMLAELRSQHRVARKRLALAQTTFEREKRLWEEKITAKQDYLIAQELLNEAEIAVDLASVKLRSLGVRPDSGASEENLARYEIQAPISGLITAKAIAQGQTLKDDANIYTIADVSTVWAAITVYPKDLAVIEVGQRVTVKATAFDVEGEGAVTYITTLIGGQTRTATARVELENEDGRWRPGMFVNAELVTEDLPVPVAVSADAIQTIRDWTVVFGRYGQFFEARPLELGRGDGKMIEVLKGLRAGEQYAAGNSFAIKAELGKSGASHDH</sequence>
<dbReference type="EMBL" id="CP021106">
    <property type="protein sequence ID" value="ARO88702.1"/>
    <property type="molecule type" value="Genomic_DNA"/>
</dbReference>
<dbReference type="Pfam" id="PF25971">
    <property type="entry name" value="CzcB_N"/>
    <property type="match status" value="1"/>
</dbReference>
<feature type="domain" description="CzcB N-terminal" evidence="7">
    <location>
        <begin position="61"/>
        <end position="152"/>
    </location>
</feature>
<feature type="transmembrane region" description="Helical" evidence="4">
    <location>
        <begin position="7"/>
        <end position="27"/>
    </location>
</feature>
<keyword evidence="4" id="KW-1133">Transmembrane helix</keyword>
<dbReference type="InterPro" id="IPR058649">
    <property type="entry name" value="CzcB_C"/>
</dbReference>
<evidence type="ECO:0000313" key="10">
    <source>
        <dbReference type="EMBL" id="ARO88702.1"/>
    </source>
</evidence>
<accession>A0A1W6SSC4</accession>
<keyword evidence="4" id="KW-0812">Transmembrane</keyword>
<organism evidence="10 11">
    <name type="scientific">Nitrosospira lacus</name>
    <dbReference type="NCBI Taxonomy" id="1288494"/>
    <lineage>
        <taxon>Bacteria</taxon>
        <taxon>Pseudomonadati</taxon>
        <taxon>Pseudomonadota</taxon>
        <taxon>Betaproteobacteria</taxon>
        <taxon>Nitrosomonadales</taxon>
        <taxon>Nitrosomonadaceae</taxon>
        <taxon>Nitrosospira</taxon>
    </lineage>
</organism>
<keyword evidence="2" id="KW-0813">Transport</keyword>
<dbReference type="GO" id="GO:0015679">
    <property type="term" value="P:plasma membrane copper ion transport"/>
    <property type="evidence" value="ECO:0007669"/>
    <property type="project" value="TreeGrafter"/>
</dbReference>
<dbReference type="InterPro" id="IPR058646">
    <property type="entry name" value="CzcB_N"/>
</dbReference>
<feature type="domain" description="CzcB-like C-terminal circularly permuted SH3-like" evidence="9">
    <location>
        <begin position="431"/>
        <end position="491"/>
    </location>
</feature>
<dbReference type="Pfam" id="PF25975">
    <property type="entry name" value="CzcB_C"/>
    <property type="match status" value="1"/>
</dbReference>
<feature type="region of interest" description="Disordered" evidence="3">
    <location>
        <begin position="34"/>
        <end position="63"/>
    </location>
</feature>
<evidence type="ECO:0000256" key="3">
    <source>
        <dbReference type="SAM" id="MobiDB-lite"/>
    </source>
</evidence>
<gene>
    <name evidence="10" type="ORF">EBAPG3_013520</name>
</gene>
<dbReference type="Pfam" id="PF25893">
    <property type="entry name" value="HH_CzcB"/>
    <property type="match status" value="1"/>
</dbReference>
<dbReference type="InterPro" id="IPR006143">
    <property type="entry name" value="RND_pump_MFP"/>
</dbReference>
<feature type="domain" description="CusB-like beta-barrel" evidence="6">
    <location>
        <begin position="349"/>
        <end position="424"/>
    </location>
</feature>
<evidence type="ECO:0000259" key="7">
    <source>
        <dbReference type="Pfam" id="PF25971"/>
    </source>
</evidence>
<keyword evidence="11" id="KW-1185">Reference proteome</keyword>
<name>A0A1W6SSC4_9PROT</name>
<dbReference type="GO" id="GO:0016020">
    <property type="term" value="C:membrane"/>
    <property type="evidence" value="ECO:0007669"/>
    <property type="project" value="InterPro"/>
</dbReference>
<proteinExistence type="inferred from homology"/>
<evidence type="ECO:0000256" key="4">
    <source>
        <dbReference type="SAM" id="Phobius"/>
    </source>
</evidence>
<feature type="domain" description="CzcB-like alpha-helical hairpin" evidence="5">
    <location>
        <begin position="238"/>
        <end position="296"/>
    </location>
</feature>
<dbReference type="GO" id="GO:0046914">
    <property type="term" value="F:transition metal ion binding"/>
    <property type="evidence" value="ECO:0007669"/>
    <property type="project" value="TreeGrafter"/>
</dbReference>
<dbReference type="Pfam" id="PF25954">
    <property type="entry name" value="Beta-barrel_RND_2"/>
    <property type="match status" value="1"/>
</dbReference>
<dbReference type="NCBIfam" id="TIGR01730">
    <property type="entry name" value="RND_mfp"/>
    <property type="match status" value="1"/>
</dbReference>
<comment type="similarity">
    <text evidence="1">Belongs to the membrane fusion protein (MFP) (TC 8.A.1) family.</text>
</comment>
<evidence type="ECO:0000259" key="9">
    <source>
        <dbReference type="Pfam" id="PF25975"/>
    </source>
</evidence>
<dbReference type="GO" id="GO:0030288">
    <property type="term" value="C:outer membrane-bounded periplasmic space"/>
    <property type="evidence" value="ECO:0007669"/>
    <property type="project" value="TreeGrafter"/>
</dbReference>
<dbReference type="Pfam" id="PF25973">
    <property type="entry name" value="BSH_CzcB"/>
    <property type="match status" value="1"/>
</dbReference>
<dbReference type="PANTHER" id="PTHR30097">
    <property type="entry name" value="CATION EFFLUX SYSTEM PROTEIN CUSB"/>
    <property type="match status" value="1"/>
</dbReference>
<dbReference type="OrthoDB" id="9768185at2"/>
<evidence type="ECO:0000256" key="2">
    <source>
        <dbReference type="ARBA" id="ARBA00022448"/>
    </source>
</evidence>
<dbReference type="KEGG" id="nlc:EBAPG3_013520"/>
<dbReference type="eggNOG" id="COG0845">
    <property type="taxonomic scope" value="Bacteria"/>
</dbReference>
<dbReference type="RefSeq" id="WP_004179547.1">
    <property type="nucleotide sequence ID" value="NZ_CP021106.3"/>
</dbReference>
<evidence type="ECO:0000313" key="11">
    <source>
        <dbReference type="Proteomes" id="UP000012179"/>
    </source>
</evidence>
<dbReference type="SUPFAM" id="SSF111369">
    <property type="entry name" value="HlyD-like secretion proteins"/>
    <property type="match status" value="1"/>
</dbReference>
<dbReference type="FunFam" id="2.40.30.170:FF:000010">
    <property type="entry name" value="Efflux RND transporter periplasmic adaptor subunit"/>
    <property type="match status" value="1"/>
</dbReference>
<feature type="domain" description="CzcB-like barrel-sandwich hybrid" evidence="8">
    <location>
        <begin position="200"/>
        <end position="346"/>
    </location>
</feature>
<dbReference type="InterPro" id="IPR051909">
    <property type="entry name" value="MFP_Cation_Efflux"/>
</dbReference>
<evidence type="ECO:0000259" key="6">
    <source>
        <dbReference type="Pfam" id="PF25954"/>
    </source>
</evidence>
<dbReference type="GO" id="GO:0060003">
    <property type="term" value="P:copper ion export"/>
    <property type="evidence" value="ECO:0007669"/>
    <property type="project" value="TreeGrafter"/>
</dbReference>
<dbReference type="Proteomes" id="UP000012179">
    <property type="component" value="Chromosome"/>
</dbReference>
<dbReference type="InterPro" id="IPR058792">
    <property type="entry name" value="Beta-barrel_RND_2"/>
</dbReference>
<protein>
    <submittedName>
        <fullName evidence="10">Efflux transporter periplasmic adaptor subunit</fullName>
    </submittedName>
</protein>
<dbReference type="Gene3D" id="2.40.50.100">
    <property type="match status" value="1"/>
</dbReference>
<dbReference type="GO" id="GO:0022857">
    <property type="term" value="F:transmembrane transporter activity"/>
    <property type="evidence" value="ECO:0007669"/>
    <property type="project" value="InterPro"/>
</dbReference>
<evidence type="ECO:0000259" key="8">
    <source>
        <dbReference type="Pfam" id="PF25973"/>
    </source>
</evidence>
<keyword evidence="4" id="KW-0472">Membrane</keyword>
<dbReference type="Gene3D" id="2.40.30.170">
    <property type="match status" value="1"/>
</dbReference>
<evidence type="ECO:0000259" key="5">
    <source>
        <dbReference type="Pfam" id="PF25893"/>
    </source>
</evidence>
<dbReference type="InterPro" id="IPR058648">
    <property type="entry name" value="HH_CzcB-like"/>
</dbReference>
<dbReference type="PANTHER" id="PTHR30097:SF4">
    <property type="entry name" value="SLR6042 PROTEIN"/>
    <property type="match status" value="1"/>
</dbReference>
<feature type="compositionally biased region" description="Polar residues" evidence="3">
    <location>
        <begin position="34"/>
        <end position="52"/>
    </location>
</feature>